<accession>A0ACC2IZ21</accession>
<reference evidence="1" key="1">
    <citation type="submission" date="2022-11" db="EMBL/GenBank/DDBJ databases">
        <title>Genome Sequence of Nemania bipapillata.</title>
        <authorList>
            <person name="Buettner E."/>
        </authorList>
    </citation>
    <scope>NUCLEOTIDE SEQUENCE</scope>
    <source>
        <strain evidence="1">CP14</strain>
    </source>
</reference>
<comment type="caution">
    <text evidence="1">The sequence shown here is derived from an EMBL/GenBank/DDBJ whole genome shotgun (WGS) entry which is preliminary data.</text>
</comment>
<gene>
    <name evidence="1" type="ORF">ONZ43_g2838</name>
</gene>
<protein>
    <submittedName>
        <fullName evidence="1">Uncharacterized protein</fullName>
    </submittedName>
</protein>
<keyword evidence="2" id="KW-1185">Reference proteome</keyword>
<dbReference type="EMBL" id="JAPESX010000618">
    <property type="protein sequence ID" value="KAJ8120457.1"/>
    <property type="molecule type" value="Genomic_DNA"/>
</dbReference>
<name>A0ACC2IZ21_9PEZI</name>
<sequence>MAGSDTDWSLLDTIPALPPPAGVQSNFDNPETREDLAKIVVGLTYGLMLVFLALRIYTRIRITNSLGVDDC</sequence>
<evidence type="ECO:0000313" key="2">
    <source>
        <dbReference type="Proteomes" id="UP001153334"/>
    </source>
</evidence>
<organism evidence="1 2">
    <name type="scientific">Nemania bipapillata</name>
    <dbReference type="NCBI Taxonomy" id="110536"/>
    <lineage>
        <taxon>Eukaryota</taxon>
        <taxon>Fungi</taxon>
        <taxon>Dikarya</taxon>
        <taxon>Ascomycota</taxon>
        <taxon>Pezizomycotina</taxon>
        <taxon>Sordariomycetes</taxon>
        <taxon>Xylariomycetidae</taxon>
        <taxon>Xylariales</taxon>
        <taxon>Xylariaceae</taxon>
        <taxon>Nemania</taxon>
    </lineage>
</organism>
<dbReference type="Proteomes" id="UP001153334">
    <property type="component" value="Unassembled WGS sequence"/>
</dbReference>
<proteinExistence type="predicted"/>
<evidence type="ECO:0000313" key="1">
    <source>
        <dbReference type="EMBL" id="KAJ8120457.1"/>
    </source>
</evidence>